<comment type="caution">
    <text evidence="1">The sequence shown here is derived from an EMBL/GenBank/DDBJ whole genome shotgun (WGS) entry which is preliminary data.</text>
</comment>
<sequence length="61" mass="7045">MDNKGGPVRWQVWRQDDNGARFLIASYDTEDAALARLAEMEETGGHHKQLYWAARSDKPRQ</sequence>
<organism evidence="1 2">
    <name type="scientific">Yinghuangia soli</name>
    <dbReference type="NCBI Taxonomy" id="2908204"/>
    <lineage>
        <taxon>Bacteria</taxon>
        <taxon>Bacillati</taxon>
        <taxon>Actinomycetota</taxon>
        <taxon>Actinomycetes</taxon>
        <taxon>Kitasatosporales</taxon>
        <taxon>Streptomycetaceae</taxon>
        <taxon>Yinghuangia</taxon>
    </lineage>
</organism>
<reference evidence="1" key="1">
    <citation type="submission" date="2022-01" db="EMBL/GenBank/DDBJ databases">
        <title>Genome-Based Taxonomic Classification of the Phylum Actinobacteria.</title>
        <authorList>
            <person name="Gao Y."/>
        </authorList>
    </citation>
    <scope>NUCLEOTIDE SEQUENCE</scope>
    <source>
        <strain evidence="1">KLBMP 8922</strain>
    </source>
</reference>
<name>A0AA41PVF3_9ACTN</name>
<dbReference type="EMBL" id="JAKFHA010000001">
    <property type="protein sequence ID" value="MCF2526327.1"/>
    <property type="molecule type" value="Genomic_DNA"/>
</dbReference>
<evidence type="ECO:0000313" key="2">
    <source>
        <dbReference type="Proteomes" id="UP001165378"/>
    </source>
</evidence>
<keyword evidence="2" id="KW-1185">Reference proteome</keyword>
<accession>A0AA41PVF3</accession>
<evidence type="ECO:0000313" key="1">
    <source>
        <dbReference type="EMBL" id="MCF2526327.1"/>
    </source>
</evidence>
<dbReference type="Proteomes" id="UP001165378">
    <property type="component" value="Unassembled WGS sequence"/>
</dbReference>
<proteinExistence type="predicted"/>
<gene>
    <name evidence="1" type="ORF">LZ495_03700</name>
</gene>
<protein>
    <submittedName>
        <fullName evidence="1">SPOR domain-containing protein</fullName>
    </submittedName>
</protein>
<dbReference type="RefSeq" id="WP_235050369.1">
    <property type="nucleotide sequence ID" value="NZ_JAKFHA010000001.1"/>
</dbReference>
<dbReference type="AlphaFoldDB" id="A0AA41PVF3"/>